<dbReference type="Gene3D" id="2.102.10.10">
    <property type="entry name" value="Rieske [2Fe-2S] iron-sulphur domain"/>
    <property type="match status" value="1"/>
</dbReference>
<dbReference type="GO" id="GO:0046872">
    <property type="term" value="F:metal ion binding"/>
    <property type="evidence" value="ECO:0007669"/>
    <property type="project" value="UniProtKB-KW"/>
</dbReference>
<reference evidence="8" key="1">
    <citation type="journal article" date="2020" name="mSystems">
        <title>Genome- and Community-Level Interaction Insights into Carbon Utilization and Element Cycling Functions of Hydrothermarchaeota in Hydrothermal Sediment.</title>
        <authorList>
            <person name="Zhou Z."/>
            <person name="Liu Y."/>
            <person name="Xu W."/>
            <person name="Pan J."/>
            <person name="Luo Z.H."/>
            <person name="Li M."/>
        </authorList>
    </citation>
    <scope>NUCLEOTIDE SEQUENCE [LARGE SCALE GENOMIC DNA]</scope>
    <source>
        <strain evidence="8">SpSt-500</strain>
    </source>
</reference>
<sequence length="117" mass="13347">MKEQNFYKVCRLSDLRDRVGRRFLIPASDNSGDEIEIALFKVDDEVYALSNICPHQHTALIYDGFIENNCVVCPAHGWMFELKTGKQPTGAKGLDVYPVKIQNGEVYVAAYSKKFNW</sequence>
<gene>
    <name evidence="8" type="ORF">ENS56_05640</name>
</gene>
<dbReference type="PANTHER" id="PTHR21496">
    <property type="entry name" value="FERREDOXIN-RELATED"/>
    <property type="match status" value="1"/>
</dbReference>
<dbReference type="AlphaFoldDB" id="A0A832DJN9"/>
<evidence type="ECO:0000256" key="4">
    <source>
        <dbReference type="ARBA" id="ARBA00023004"/>
    </source>
</evidence>
<dbReference type="Pfam" id="PF13806">
    <property type="entry name" value="Rieske_2"/>
    <property type="match status" value="1"/>
</dbReference>
<dbReference type="GO" id="GO:0051537">
    <property type="term" value="F:2 iron, 2 sulfur cluster binding"/>
    <property type="evidence" value="ECO:0007669"/>
    <property type="project" value="UniProtKB-KW"/>
</dbReference>
<dbReference type="GO" id="GO:0008942">
    <property type="term" value="F:nitrite reductase [NAD(P)H] activity"/>
    <property type="evidence" value="ECO:0007669"/>
    <property type="project" value="InterPro"/>
</dbReference>
<dbReference type="SUPFAM" id="SSF50022">
    <property type="entry name" value="ISP domain"/>
    <property type="match status" value="1"/>
</dbReference>
<proteinExistence type="predicted"/>
<evidence type="ECO:0000256" key="3">
    <source>
        <dbReference type="ARBA" id="ARBA00023002"/>
    </source>
</evidence>
<dbReference type="PANTHER" id="PTHR21496:SF23">
    <property type="entry name" value="3-PHENYLPROPIONATE_CINNAMIC ACID DIOXYGENASE FERREDOXIN SUBUNIT"/>
    <property type="match status" value="1"/>
</dbReference>
<evidence type="ECO:0000256" key="6">
    <source>
        <dbReference type="ARBA" id="ARBA00023063"/>
    </source>
</evidence>
<evidence type="ECO:0000313" key="8">
    <source>
        <dbReference type="EMBL" id="HGT47495.1"/>
    </source>
</evidence>
<dbReference type="EMBL" id="DSVI01000007">
    <property type="protein sequence ID" value="HGT47495.1"/>
    <property type="molecule type" value="Genomic_DNA"/>
</dbReference>
<dbReference type="PROSITE" id="PS51296">
    <property type="entry name" value="RIESKE"/>
    <property type="match status" value="1"/>
</dbReference>
<keyword evidence="4" id="KW-0408">Iron</keyword>
<name>A0A832DJN9_9BACT</name>
<dbReference type="InterPro" id="IPR012748">
    <property type="entry name" value="Rieske-like_NirD"/>
</dbReference>
<feature type="domain" description="Rieske" evidence="7">
    <location>
        <begin position="7"/>
        <end position="108"/>
    </location>
</feature>
<evidence type="ECO:0000256" key="5">
    <source>
        <dbReference type="ARBA" id="ARBA00023014"/>
    </source>
</evidence>
<organism evidence="8">
    <name type="scientific">Ignavibacterium album</name>
    <dbReference type="NCBI Taxonomy" id="591197"/>
    <lineage>
        <taxon>Bacteria</taxon>
        <taxon>Pseudomonadati</taxon>
        <taxon>Ignavibacteriota</taxon>
        <taxon>Ignavibacteria</taxon>
        <taxon>Ignavibacteriales</taxon>
        <taxon>Ignavibacteriaceae</taxon>
        <taxon>Ignavibacterium</taxon>
    </lineage>
</organism>
<protein>
    <submittedName>
        <fullName evidence="8">Non-heme iron oxygenase ferredoxin subunit</fullName>
    </submittedName>
</protein>
<evidence type="ECO:0000256" key="1">
    <source>
        <dbReference type="ARBA" id="ARBA00022714"/>
    </source>
</evidence>
<dbReference type="InterPro" id="IPR017941">
    <property type="entry name" value="Rieske_2Fe-2S"/>
</dbReference>
<keyword evidence="1" id="KW-0001">2Fe-2S</keyword>
<accession>A0A832DJN9</accession>
<keyword evidence="3" id="KW-0560">Oxidoreductase</keyword>
<evidence type="ECO:0000259" key="7">
    <source>
        <dbReference type="PROSITE" id="PS51296"/>
    </source>
</evidence>
<dbReference type="GO" id="GO:0042128">
    <property type="term" value="P:nitrate assimilation"/>
    <property type="evidence" value="ECO:0007669"/>
    <property type="project" value="UniProtKB-KW"/>
</dbReference>
<keyword evidence="5" id="KW-0411">Iron-sulfur</keyword>
<dbReference type="InterPro" id="IPR036922">
    <property type="entry name" value="Rieske_2Fe-2S_sf"/>
</dbReference>
<keyword evidence="6" id="KW-0534">Nitrate assimilation</keyword>
<comment type="caution">
    <text evidence="8">The sequence shown here is derived from an EMBL/GenBank/DDBJ whole genome shotgun (WGS) entry which is preliminary data.</text>
</comment>
<keyword evidence="2" id="KW-0479">Metal-binding</keyword>
<evidence type="ECO:0000256" key="2">
    <source>
        <dbReference type="ARBA" id="ARBA00022723"/>
    </source>
</evidence>